<dbReference type="HAMAP" id="MF_00795">
    <property type="entry name" value="CutC"/>
    <property type="match status" value="1"/>
</dbReference>
<proteinExistence type="inferred from homology"/>
<gene>
    <name evidence="2" type="primary">cutC</name>
    <name evidence="3" type="ORF">EQP59_08760</name>
</gene>
<comment type="caution">
    <text evidence="2">Once thought to be involved in copper homeostasis, experiments in E.coli have shown this is not the case.</text>
</comment>
<dbReference type="RefSeq" id="WP_128501853.1">
    <property type="nucleotide sequence ID" value="NZ_CP035107.1"/>
</dbReference>
<dbReference type="OrthoDB" id="9815677at2"/>
<dbReference type="Pfam" id="PF03932">
    <property type="entry name" value="CutC"/>
    <property type="match status" value="1"/>
</dbReference>
<keyword evidence="2" id="KW-0963">Cytoplasm</keyword>
<dbReference type="InterPro" id="IPR036822">
    <property type="entry name" value="CutC-like_dom_sf"/>
</dbReference>
<protein>
    <recommendedName>
        <fullName evidence="2">PF03932 family protein CutC</fullName>
    </recommendedName>
</protein>
<sequence>MKLEIACFNLESALTAALSPADRIELCAGFQHGGTTPSVQDYLTVKKKTQKPIYIMIRPRGGDFVYSPEEITQMEDSIRVFAELGADGFVFGALDEEGNIDVENCQKLVAACDGKPCSFHRAIDHTPDIEEAVRKVIKLGFSTILTSGHTSAAPKGIKVLKQLQEQFGNQIDIMPGGGVRSSNIKELAEKVNAPYYHSSAIKQGSDLADDGEIKALKLAIEK</sequence>
<dbReference type="GO" id="GO:0005507">
    <property type="term" value="F:copper ion binding"/>
    <property type="evidence" value="ECO:0007669"/>
    <property type="project" value="TreeGrafter"/>
</dbReference>
<evidence type="ECO:0000256" key="2">
    <source>
        <dbReference type="HAMAP-Rule" id="MF_00795"/>
    </source>
</evidence>
<dbReference type="PANTHER" id="PTHR12598:SF0">
    <property type="entry name" value="COPPER HOMEOSTASIS PROTEIN CUTC HOMOLOG"/>
    <property type="match status" value="1"/>
</dbReference>
<dbReference type="GO" id="GO:0005737">
    <property type="term" value="C:cytoplasm"/>
    <property type="evidence" value="ECO:0007669"/>
    <property type="project" value="UniProtKB-SubCell"/>
</dbReference>
<evidence type="ECO:0000313" key="3">
    <source>
        <dbReference type="EMBL" id="QAR31423.1"/>
    </source>
</evidence>
<comment type="subcellular location">
    <subcellularLocation>
        <location evidence="2">Cytoplasm</location>
    </subcellularLocation>
</comment>
<accession>A0A410JTE4</accession>
<dbReference type="Gene3D" id="3.20.20.380">
    <property type="entry name" value="Copper homeostasis (CutC) domain"/>
    <property type="match status" value="1"/>
</dbReference>
<dbReference type="Proteomes" id="UP000287701">
    <property type="component" value="Chromosome"/>
</dbReference>
<evidence type="ECO:0000256" key="1">
    <source>
        <dbReference type="ARBA" id="ARBA00007768"/>
    </source>
</evidence>
<comment type="similarity">
    <text evidence="1 2">Belongs to the CutC family.</text>
</comment>
<dbReference type="SUPFAM" id="SSF110395">
    <property type="entry name" value="CutC-like"/>
    <property type="match status" value="1"/>
</dbReference>
<dbReference type="AlphaFoldDB" id="A0A410JTE4"/>
<dbReference type="PANTHER" id="PTHR12598">
    <property type="entry name" value="COPPER HOMEOSTASIS PROTEIN CUTC"/>
    <property type="match status" value="1"/>
</dbReference>
<evidence type="ECO:0000313" key="4">
    <source>
        <dbReference type="Proteomes" id="UP000287701"/>
    </source>
</evidence>
<organism evidence="3 4">
    <name type="scientific">Ornithobacterium rhinotracheale</name>
    <dbReference type="NCBI Taxonomy" id="28251"/>
    <lineage>
        <taxon>Bacteria</taxon>
        <taxon>Pseudomonadati</taxon>
        <taxon>Bacteroidota</taxon>
        <taxon>Flavobacteriia</taxon>
        <taxon>Flavobacteriales</taxon>
        <taxon>Weeksellaceae</taxon>
        <taxon>Ornithobacterium</taxon>
    </lineage>
</organism>
<dbReference type="EMBL" id="CP035107">
    <property type="protein sequence ID" value="QAR31423.1"/>
    <property type="molecule type" value="Genomic_DNA"/>
</dbReference>
<name>A0A410JTE4_ORNRH</name>
<dbReference type="InterPro" id="IPR005627">
    <property type="entry name" value="CutC-like"/>
</dbReference>
<reference evidence="3 4" key="1">
    <citation type="submission" date="2019-01" db="EMBL/GenBank/DDBJ databases">
        <title>Whole Genome of Ornithobacterium rhinotracheale FARPER-174b.</title>
        <authorList>
            <person name="Tataje-Lavanda L.A."/>
            <person name="Montalvan A."/>
            <person name="Montesinos R."/>
            <person name="Zimic M."/>
            <person name="Fernandez-Sanchez M."/>
            <person name="Fernandez-Diaz M."/>
        </authorList>
    </citation>
    <scope>NUCLEOTIDE SEQUENCE [LARGE SCALE GENOMIC DNA]</scope>
    <source>
        <strain evidence="3 4">FARPER-174b</strain>
    </source>
</reference>